<dbReference type="WBParaSite" id="NBR_0001897701-mRNA-1">
    <property type="protein sequence ID" value="NBR_0001897701-mRNA-1"/>
    <property type="gene ID" value="NBR_0001897701"/>
</dbReference>
<dbReference type="Proteomes" id="UP000271162">
    <property type="component" value="Unassembled WGS sequence"/>
</dbReference>
<feature type="signal peptide" evidence="1">
    <location>
        <begin position="1"/>
        <end position="17"/>
    </location>
</feature>
<protein>
    <submittedName>
        <fullName evidence="2 4">Uncharacterized protein</fullName>
    </submittedName>
</protein>
<evidence type="ECO:0000313" key="3">
    <source>
        <dbReference type="Proteomes" id="UP000271162"/>
    </source>
</evidence>
<feature type="chain" id="PRO_5043125857" evidence="1">
    <location>
        <begin position="18"/>
        <end position="205"/>
    </location>
</feature>
<gene>
    <name evidence="2" type="ORF">NBR_LOCUS18978</name>
</gene>
<sequence length="205" mass="22600">MWTLLSILGHLKRGVIANEVTRPEGNDDSIAVEVSEFNPTLFVAFVMKPLQAVDFFNGADNEAEETEESRCVPNSPASVSGIGMDFSPHIEIKSTVNLSENESPVIKMKSQTEDDQSCPLSQKLEWNDEFEQNAEVLQHKTVEQLRTPGDVSPPGNVSANDSLQISAAFRSFLLLTSTPATNSTCASPLQQQLSMYEVRNRSLLR</sequence>
<reference evidence="2 3" key="2">
    <citation type="submission" date="2018-11" db="EMBL/GenBank/DDBJ databases">
        <authorList>
            <consortium name="Pathogen Informatics"/>
        </authorList>
    </citation>
    <scope>NUCLEOTIDE SEQUENCE [LARGE SCALE GENOMIC DNA]</scope>
</reference>
<evidence type="ECO:0000256" key="1">
    <source>
        <dbReference type="SAM" id="SignalP"/>
    </source>
</evidence>
<evidence type="ECO:0000313" key="4">
    <source>
        <dbReference type="WBParaSite" id="NBR_0001897701-mRNA-1"/>
    </source>
</evidence>
<keyword evidence="3" id="KW-1185">Reference proteome</keyword>
<dbReference type="EMBL" id="UYSL01023814">
    <property type="protein sequence ID" value="VDL82707.1"/>
    <property type="molecule type" value="Genomic_DNA"/>
</dbReference>
<keyword evidence="1" id="KW-0732">Signal</keyword>
<evidence type="ECO:0000313" key="2">
    <source>
        <dbReference type="EMBL" id="VDL82707.1"/>
    </source>
</evidence>
<accession>A0A0N4YP06</accession>
<organism evidence="4">
    <name type="scientific">Nippostrongylus brasiliensis</name>
    <name type="common">Rat hookworm</name>
    <dbReference type="NCBI Taxonomy" id="27835"/>
    <lineage>
        <taxon>Eukaryota</taxon>
        <taxon>Metazoa</taxon>
        <taxon>Ecdysozoa</taxon>
        <taxon>Nematoda</taxon>
        <taxon>Chromadorea</taxon>
        <taxon>Rhabditida</taxon>
        <taxon>Rhabditina</taxon>
        <taxon>Rhabditomorpha</taxon>
        <taxon>Strongyloidea</taxon>
        <taxon>Heligmosomidae</taxon>
        <taxon>Nippostrongylus</taxon>
    </lineage>
</organism>
<name>A0A0N4YP06_NIPBR</name>
<dbReference type="AlphaFoldDB" id="A0A0N4YP06"/>
<proteinExistence type="predicted"/>
<reference evidence="4" key="1">
    <citation type="submission" date="2017-02" db="UniProtKB">
        <authorList>
            <consortium name="WormBaseParasite"/>
        </authorList>
    </citation>
    <scope>IDENTIFICATION</scope>
</reference>